<evidence type="ECO:0000313" key="1">
    <source>
        <dbReference type="EMBL" id="OAF66290.1"/>
    </source>
</evidence>
<gene>
    <name evidence="1" type="ORF">A3Q56_05990</name>
</gene>
<accession>A0A177AWQ9</accession>
<organism evidence="1 2">
    <name type="scientific">Intoshia linei</name>
    <dbReference type="NCBI Taxonomy" id="1819745"/>
    <lineage>
        <taxon>Eukaryota</taxon>
        <taxon>Metazoa</taxon>
        <taxon>Spiralia</taxon>
        <taxon>Lophotrochozoa</taxon>
        <taxon>Mesozoa</taxon>
        <taxon>Orthonectida</taxon>
        <taxon>Rhopaluridae</taxon>
        <taxon>Intoshia</taxon>
    </lineage>
</organism>
<name>A0A177AWQ9_9BILA</name>
<reference evidence="1 2" key="1">
    <citation type="submission" date="2016-04" db="EMBL/GenBank/DDBJ databases">
        <title>The genome of Intoshia linei affirms orthonectids as highly simplified spiralians.</title>
        <authorList>
            <person name="Mikhailov K.V."/>
            <person name="Slusarev G.S."/>
            <person name="Nikitin M.A."/>
            <person name="Logacheva M.D."/>
            <person name="Penin A."/>
            <person name="Aleoshin V."/>
            <person name="Panchin Y.V."/>
        </authorList>
    </citation>
    <scope>NUCLEOTIDE SEQUENCE [LARGE SCALE GENOMIC DNA]</scope>
    <source>
        <strain evidence="1">Intl2013</strain>
        <tissue evidence="1">Whole animal</tissue>
    </source>
</reference>
<proteinExistence type="predicted"/>
<dbReference type="AlphaFoldDB" id="A0A177AWQ9"/>
<comment type="caution">
    <text evidence="1">The sequence shown here is derived from an EMBL/GenBank/DDBJ whole genome shotgun (WGS) entry which is preliminary data.</text>
</comment>
<protein>
    <submittedName>
        <fullName evidence="1">Uncharacterized protein</fullName>
    </submittedName>
</protein>
<sequence>MDVKINPITVSSRTPMYNNTLNNCWYTVTKEMFTALEIHSYEAAKKFLKIPHNHLVSVKGCLEFLAYEMGTFITSAKCRNLNTNLNNFVLCFNYCDPALLASLNDKFGGLMEDIKLKDNEYQYADVEAMSERKKVSVMHDFDRTDKLIVNYYSYKTSIIVDNEPGTPMSHVTLQFVEDKGLVSFANDDVTNANCNVKIENSNISFVPASFMNSRRNVQSKISAKLWTMAYPNRLTTVKVLIMAVDQSNFEVQRLMADWSLAINKDGDYCDQTDNNENTRCVMVLPSVYANEQIIEKEPILRIADKQI</sequence>
<keyword evidence="2" id="KW-1185">Reference proteome</keyword>
<dbReference type="Proteomes" id="UP000078046">
    <property type="component" value="Unassembled WGS sequence"/>
</dbReference>
<dbReference type="EMBL" id="LWCA01000979">
    <property type="protein sequence ID" value="OAF66290.1"/>
    <property type="molecule type" value="Genomic_DNA"/>
</dbReference>
<evidence type="ECO:0000313" key="2">
    <source>
        <dbReference type="Proteomes" id="UP000078046"/>
    </source>
</evidence>